<dbReference type="OrthoDB" id="5873870at2759"/>
<dbReference type="InterPro" id="IPR013783">
    <property type="entry name" value="Ig-like_fold"/>
</dbReference>
<comment type="caution">
    <text evidence="4">The sequence shown here is derived from an EMBL/GenBank/DDBJ whole genome shotgun (WGS) entry which is preliminary data.</text>
</comment>
<dbReference type="Proteomes" id="UP000783686">
    <property type="component" value="Unassembled WGS sequence"/>
</dbReference>
<feature type="compositionally biased region" description="Basic and acidic residues" evidence="2">
    <location>
        <begin position="135"/>
        <end position="199"/>
    </location>
</feature>
<dbReference type="EMBL" id="CAJFDH010000002">
    <property type="protein sequence ID" value="CAD5211905.1"/>
    <property type="molecule type" value="Genomic_DNA"/>
</dbReference>
<dbReference type="InterPro" id="IPR008962">
    <property type="entry name" value="PapD-like_sf"/>
</dbReference>
<dbReference type="EMBL" id="CAJFCW020000002">
    <property type="protein sequence ID" value="CAG9094671.1"/>
    <property type="molecule type" value="Genomic_DNA"/>
</dbReference>
<dbReference type="InterPro" id="IPR000535">
    <property type="entry name" value="MSP_dom"/>
</dbReference>
<feature type="compositionally biased region" description="Basic residues" evidence="2">
    <location>
        <begin position="259"/>
        <end position="270"/>
    </location>
</feature>
<feature type="compositionally biased region" description="Low complexity" evidence="2">
    <location>
        <begin position="243"/>
        <end position="255"/>
    </location>
</feature>
<dbReference type="PROSITE" id="PS50202">
    <property type="entry name" value="MSP"/>
    <property type="match status" value="1"/>
</dbReference>
<accession>A0A811K982</accession>
<dbReference type="Proteomes" id="UP000614601">
    <property type="component" value="Unassembled WGS sequence"/>
</dbReference>
<evidence type="ECO:0000256" key="2">
    <source>
        <dbReference type="SAM" id="MobiDB-lite"/>
    </source>
</evidence>
<comment type="function">
    <text evidence="1">Central component in molecular interactions underlying sperm crawling. Forms an extensive filament system that extends from sperm villipoda, along the leading edge of the pseudopod.</text>
</comment>
<feature type="compositionally biased region" description="Basic and acidic residues" evidence="2">
    <location>
        <begin position="223"/>
        <end position="242"/>
    </location>
</feature>
<name>A0A811K982_9BILA</name>
<feature type="compositionally biased region" description="Basic residues" evidence="2">
    <location>
        <begin position="200"/>
        <end position="222"/>
    </location>
</feature>
<organism evidence="4 5">
    <name type="scientific">Bursaphelenchus okinawaensis</name>
    <dbReference type="NCBI Taxonomy" id="465554"/>
    <lineage>
        <taxon>Eukaryota</taxon>
        <taxon>Metazoa</taxon>
        <taxon>Ecdysozoa</taxon>
        <taxon>Nematoda</taxon>
        <taxon>Chromadorea</taxon>
        <taxon>Rhabditida</taxon>
        <taxon>Tylenchina</taxon>
        <taxon>Tylenchomorpha</taxon>
        <taxon>Aphelenchoidea</taxon>
        <taxon>Aphelenchoididae</taxon>
        <taxon>Bursaphelenchus</taxon>
    </lineage>
</organism>
<evidence type="ECO:0000256" key="1">
    <source>
        <dbReference type="RuleBase" id="RU003425"/>
    </source>
</evidence>
<dbReference type="Gene3D" id="2.60.40.10">
    <property type="entry name" value="Immunoglobulins"/>
    <property type="match status" value="1"/>
</dbReference>
<keyword evidence="1" id="KW-0963">Cytoplasm</keyword>
<sequence>MEQKVKVTPSDVVFFPYTEFSQQELTIKNEWDKPFMFKMKSTRPGVLKMRPVFGIIKPKASKTIKLSMRCADPNDAKISEKDRFTVVAAPIPKKLVSVAAIFKENKAPEVRLQAVRKVLKIKIGEKKPSVATASAEEKKESKEEIKEKKESKEEIKEEKKESKEEVKPEKKESKEEVKTVQSEVKKVEKKEKIKEDTKDKSKKSHKRKKSSRGKIKKEKKTKKSTDDQAAAKKTGEEEKESSSTKTWCSTCSCHSNCGRTHKSTAKTKTT</sequence>
<protein>
    <recommendedName>
        <fullName evidence="1">Major sperm protein</fullName>
    </recommendedName>
</protein>
<feature type="domain" description="MSP" evidence="3">
    <location>
        <begin position="4"/>
        <end position="120"/>
    </location>
</feature>
<evidence type="ECO:0000313" key="5">
    <source>
        <dbReference type="Proteomes" id="UP000614601"/>
    </source>
</evidence>
<keyword evidence="1" id="KW-0206">Cytoskeleton</keyword>
<evidence type="ECO:0000259" key="3">
    <source>
        <dbReference type="PROSITE" id="PS50202"/>
    </source>
</evidence>
<dbReference type="Pfam" id="PF00635">
    <property type="entry name" value="Motile_Sperm"/>
    <property type="match status" value="1"/>
</dbReference>
<evidence type="ECO:0000313" key="4">
    <source>
        <dbReference type="EMBL" id="CAD5211905.1"/>
    </source>
</evidence>
<dbReference type="SUPFAM" id="SSF49354">
    <property type="entry name" value="PapD-like"/>
    <property type="match status" value="1"/>
</dbReference>
<feature type="region of interest" description="Disordered" evidence="2">
    <location>
        <begin position="129"/>
        <end position="270"/>
    </location>
</feature>
<gene>
    <name evidence="4" type="ORF">BOKJ2_LOCUS3935</name>
</gene>
<dbReference type="AlphaFoldDB" id="A0A811K982"/>
<reference evidence="4" key="1">
    <citation type="submission" date="2020-09" db="EMBL/GenBank/DDBJ databases">
        <authorList>
            <person name="Kikuchi T."/>
        </authorList>
    </citation>
    <scope>NUCLEOTIDE SEQUENCE</scope>
    <source>
        <strain evidence="4">SH1</strain>
    </source>
</reference>
<proteinExistence type="predicted"/>
<keyword evidence="5" id="KW-1185">Reference proteome</keyword>